<sequence length="100" mass="10693">MPSADAAEPALTELVANVVGHVPGRHCRTLIEFRPAGVRVEVSDGHPVLPRMPDRDELADGGRGLLLMDAVTDAWCGEARPGGQGKTVWFECRSKTEDGS</sequence>
<evidence type="ECO:0000313" key="4">
    <source>
        <dbReference type="Proteomes" id="UP001163878"/>
    </source>
</evidence>
<dbReference type="GO" id="GO:0005524">
    <property type="term" value="F:ATP binding"/>
    <property type="evidence" value="ECO:0007669"/>
    <property type="project" value="UniProtKB-KW"/>
</dbReference>
<dbReference type="Proteomes" id="UP001163878">
    <property type="component" value="Chromosome"/>
</dbReference>
<dbReference type="RefSeq" id="WP_264243167.1">
    <property type="nucleotide sequence ID" value="NZ_CP107567.1"/>
</dbReference>
<protein>
    <submittedName>
        <fullName evidence="3">ATP-binding protein</fullName>
    </submittedName>
</protein>
<proteinExistence type="predicted"/>
<evidence type="ECO:0000256" key="1">
    <source>
        <dbReference type="ARBA" id="ARBA00022527"/>
    </source>
</evidence>
<evidence type="ECO:0000259" key="2">
    <source>
        <dbReference type="Pfam" id="PF13581"/>
    </source>
</evidence>
<keyword evidence="3" id="KW-0067">ATP-binding</keyword>
<keyword evidence="1" id="KW-0723">Serine/threonine-protein kinase</keyword>
<accession>A0ABY6I7I2</accession>
<gene>
    <name evidence="3" type="ORF">OGH68_10835</name>
</gene>
<keyword evidence="4" id="KW-1185">Reference proteome</keyword>
<keyword evidence="1" id="KW-0808">Transferase</keyword>
<dbReference type="InterPro" id="IPR003594">
    <property type="entry name" value="HATPase_dom"/>
</dbReference>
<evidence type="ECO:0000313" key="3">
    <source>
        <dbReference type="EMBL" id="UYQ61939.1"/>
    </source>
</evidence>
<feature type="domain" description="Histidine kinase/HSP90-like ATPase" evidence="2">
    <location>
        <begin position="5"/>
        <end position="90"/>
    </location>
</feature>
<dbReference type="PANTHER" id="PTHR35526">
    <property type="entry name" value="ANTI-SIGMA-F FACTOR RSBW-RELATED"/>
    <property type="match status" value="1"/>
</dbReference>
<dbReference type="EMBL" id="CP107567">
    <property type="protein sequence ID" value="UYQ61939.1"/>
    <property type="molecule type" value="Genomic_DNA"/>
</dbReference>
<dbReference type="PANTHER" id="PTHR35526:SF3">
    <property type="entry name" value="ANTI-SIGMA-F FACTOR RSBW"/>
    <property type="match status" value="1"/>
</dbReference>
<dbReference type="Gene3D" id="3.30.565.10">
    <property type="entry name" value="Histidine kinase-like ATPase, C-terminal domain"/>
    <property type="match status" value="1"/>
</dbReference>
<name>A0ABY6I7I2_STRPE</name>
<dbReference type="CDD" id="cd16936">
    <property type="entry name" value="HATPase_RsbW-like"/>
    <property type="match status" value="1"/>
</dbReference>
<keyword evidence="3" id="KW-0547">Nucleotide-binding</keyword>
<keyword evidence="1" id="KW-0418">Kinase</keyword>
<reference evidence="3" key="1">
    <citation type="submission" date="2022-10" db="EMBL/GenBank/DDBJ databases">
        <title>Cytochrome P450 Catalyzes Benzene Ring Formation in the Biosynthesis of Trialkyl-Substituted Aromatic Polyketides.</title>
        <authorList>
            <person name="Zhao E."/>
            <person name="Ge H."/>
        </authorList>
    </citation>
    <scope>NUCLEOTIDE SEQUENCE</scope>
    <source>
        <strain evidence="3">NA0869</strain>
    </source>
</reference>
<dbReference type="InterPro" id="IPR036890">
    <property type="entry name" value="HATPase_C_sf"/>
</dbReference>
<dbReference type="Pfam" id="PF13581">
    <property type="entry name" value="HATPase_c_2"/>
    <property type="match status" value="1"/>
</dbReference>
<dbReference type="InterPro" id="IPR050267">
    <property type="entry name" value="Anti-sigma-factor_SerPK"/>
</dbReference>
<organism evidence="3 4">
    <name type="scientific">Streptomyces peucetius</name>
    <dbReference type="NCBI Taxonomy" id="1950"/>
    <lineage>
        <taxon>Bacteria</taxon>
        <taxon>Bacillati</taxon>
        <taxon>Actinomycetota</taxon>
        <taxon>Actinomycetes</taxon>
        <taxon>Kitasatosporales</taxon>
        <taxon>Streptomycetaceae</taxon>
        <taxon>Streptomyces</taxon>
    </lineage>
</organism>